<reference evidence="9" key="1">
    <citation type="journal article" date="2014" name="Int. J. Syst. Evol. Microbiol.">
        <title>Complete genome sequence of Corynebacterium casei LMG S-19264T (=DSM 44701T), isolated from a smear-ripened cheese.</title>
        <authorList>
            <consortium name="US DOE Joint Genome Institute (JGI-PGF)"/>
            <person name="Walter F."/>
            <person name="Albersmeier A."/>
            <person name="Kalinowski J."/>
            <person name="Ruckert C."/>
        </authorList>
    </citation>
    <scope>NUCLEOTIDE SEQUENCE</scope>
    <source>
        <strain evidence="9">JCM 14359</strain>
    </source>
</reference>
<dbReference type="Proteomes" id="UP000653099">
    <property type="component" value="Unassembled WGS sequence"/>
</dbReference>
<dbReference type="AlphaFoldDB" id="A0A830EVE5"/>
<evidence type="ECO:0000256" key="3">
    <source>
        <dbReference type="ARBA" id="ARBA00022679"/>
    </source>
</evidence>
<feature type="compositionally biased region" description="Acidic residues" evidence="6">
    <location>
        <begin position="197"/>
        <end position="214"/>
    </location>
</feature>
<evidence type="ECO:0000259" key="8">
    <source>
        <dbReference type="Pfam" id="PF03900"/>
    </source>
</evidence>
<feature type="domain" description="Porphobilinogen deaminase C-terminal" evidence="8">
    <location>
        <begin position="306"/>
        <end position="352"/>
    </location>
</feature>
<protein>
    <recommendedName>
        <fullName evidence="5">Hydroxymethylbilane synthase</fullName>
        <ecNumber evidence="5">2.5.1.61</ecNumber>
    </recommendedName>
</protein>
<dbReference type="GO" id="GO:0004418">
    <property type="term" value="F:hydroxymethylbilane synthase activity"/>
    <property type="evidence" value="ECO:0007669"/>
    <property type="project" value="UniProtKB-UniRule"/>
</dbReference>
<evidence type="ECO:0000256" key="4">
    <source>
        <dbReference type="ARBA" id="ARBA00023244"/>
    </source>
</evidence>
<dbReference type="PROSITE" id="PS00533">
    <property type="entry name" value="PORPHOBILINOGEN_DEAM"/>
    <property type="match status" value="1"/>
</dbReference>
<dbReference type="Pfam" id="PF03900">
    <property type="entry name" value="Porphobil_deamC"/>
    <property type="match status" value="1"/>
</dbReference>
<name>A0A830EVE5_9EURY</name>
<feature type="domain" description="Porphobilinogen deaminase N-terminal" evidence="7">
    <location>
        <begin position="30"/>
        <end position="184"/>
    </location>
</feature>
<dbReference type="Gene3D" id="3.30.160.40">
    <property type="entry name" value="Porphobilinogen deaminase, C-terminal domain"/>
    <property type="match status" value="1"/>
</dbReference>
<evidence type="ECO:0000313" key="10">
    <source>
        <dbReference type="Proteomes" id="UP000653099"/>
    </source>
</evidence>
<dbReference type="EMBL" id="BMOC01000018">
    <property type="protein sequence ID" value="GGJ14110.1"/>
    <property type="molecule type" value="Genomic_DNA"/>
</dbReference>
<evidence type="ECO:0000256" key="6">
    <source>
        <dbReference type="SAM" id="MobiDB-lite"/>
    </source>
</evidence>
<dbReference type="InterPro" id="IPR022419">
    <property type="entry name" value="Porphobilin_deaminase_cofac_BS"/>
</dbReference>
<dbReference type="EC" id="2.5.1.61" evidence="5"/>
<gene>
    <name evidence="9" type="ORF">GCM10008995_25010</name>
</gene>
<dbReference type="PRINTS" id="PR00151">
    <property type="entry name" value="PORPHBDMNASE"/>
</dbReference>
<evidence type="ECO:0000259" key="7">
    <source>
        <dbReference type="Pfam" id="PF01379"/>
    </source>
</evidence>
<evidence type="ECO:0000256" key="5">
    <source>
        <dbReference type="NCBIfam" id="TIGR00212"/>
    </source>
</evidence>
<reference evidence="9" key="2">
    <citation type="submission" date="2020-09" db="EMBL/GenBank/DDBJ databases">
        <authorList>
            <person name="Sun Q."/>
            <person name="Ohkuma M."/>
        </authorList>
    </citation>
    <scope>NUCLEOTIDE SEQUENCE</scope>
    <source>
        <strain evidence="9">JCM 14359</strain>
    </source>
</reference>
<comment type="similarity">
    <text evidence="2">Belongs to the HMBS family.</text>
</comment>
<dbReference type="GO" id="GO:0006783">
    <property type="term" value="P:heme biosynthetic process"/>
    <property type="evidence" value="ECO:0007669"/>
    <property type="project" value="TreeGrafter"/>
</dbReference>
<dbReference type="InterPro" id="IPR022418">
    <property type="entry name" value="Porphobilinogen_deaminase_C"/>
</dbReference>
<dbReference type="InterPro" id="IPR022417">
    <property type="entry name" value="Porphobilin_deaminase_N"/>
</dbReference>
<dbReference type="PANTHER" id="PTHR11557">
    <property type="entry name" value="PORPHOBILINOGEN DEAMINASE"/>
    <property type="match status" value="1"/>
</dbReference>
<evidence type="ECO:0000256" key="1">
    <source>
        <dbReference type="ARBA" id="ARBA00001916"/>
    </source>
</evidence>
<feature type="region of interest" description="Disordered" evidence="6">
    <location>
        <begin position="188"/>
        <end position="214"/>
    </location>
</feature>
<evidence type="ECO:0000256" key="2">
    <source>
        <dbReference type="ARBA" id="ARBA00005638"/>
    </source>
</evidence>
<feature type="domain" description="Porphobilinogen deaminase N-terminal" evidence="7">
    <location>
        <begin position="237"/>
        <end position="290"/>
    </location>
</feature>
<keyword evidence="3" id="KW-0808">Transferase</keyword>
<dbReference type="InterPro" id="IPR036803">
    <property type="entry name" value="Porphobilinogen_deaminase_C_sf"/>
</dbReference>
<dbReference type="GO" id="GO:0005737">
    <property type="term" value="C:cytoplasm"/>
    <property type="evidence" value="ECO:0007669"/>
    <property type="project" value="UniProtKB-UniRule"/>
</dbReference>
<dbReference type="PANTHER" id="PTHR11557:SF0">
    <property type="entry name" value="PORPHOBILINOGEN DEAMINASE"/>
    <property type="match status" value="1"/>
</dbReference>
<proteinExistence type="inferred from homology"/>
<dbReference type="SUPFAM" id="SSF53850">
    <property type="entry name" value="Periplasmic binding protein-like II"/>
    <property type="match status" value="2"/>
</dbReference>
<dbReference type="InterPro" id="IPR000860">
    <property type="entry name" value="HemC"/>
</dbReference>
<evidence type="ECO:0000313" key="9">
    <source>
        <dbReference type="EMBL" id="GGJ14110.1"/>
    </source>
</evidence>
<sequence>MRRRGTGDPEEVVFSPVAADTLLMTTRGSLRLATRGSDLALRQAASVREALVDRRFEVELHEVETRGDRITDDLIHRLGRTGAFVRALDEEVLAADADAAVHSMKDMPTDFPPDLVVAGVPERAAAADLLVTPGGASLSELPNGAVVGTSSLRRKAQLLAERPDLTVEPLRGNVDTRVEKLLATGLQAEHERRIDAEEAESDGDEGDDTDDAPEFDQSVEAWFDGLAEIERRALERDAGTEYDAIVLAEAGLRRSGLLHRLEYERLDPTTFVPSPGQGAIAVTTRDDGDAVDRVRESVDHPRTRVETTVERTVLSELGGGCIAPIGVYATLQGSYVHVTARVLSGDGAREVADKRDLPVDDHVSAAASFAASLADRGAADLIDEAREAAEE</sequence>
<comment type="cofactor">
    <cofactor evidence="1">
        <name>dipyrromethane</name>
        <dbReference type="ChEBI" id="CHEBI:60342"/>
    </cofactor>
</comment>
<dbReference type="Gene3D" id="3.40.190.10">
    <property type="entry name" value="Periplasmic binding protein-like II"/>
    <property type="match status" value="4"/>
</dbReference>
<comment type="caution">
    <text evidence="9">The sequence shown here is derived from an EMBL/GenBank/DDBJ whole genome shotgun (WGS) entry which is preliminary data.</text>
</comment>
<dbReference type="Pfam" id="PF01379">
    <property type="entry name" value="Porphobil_deam"/>
    <property type="match status" value="2"/>
</dbReference>
<accession>A0A830EVE5</accession>
<organism evidence="9 10">
    <name type="scientific">Halobellus salinus</name>
    <dbReference type="NCBI Taxonomy" id="931585"/>
    <lineage>
        <taxon>Archaea</taxon>
        <taxon>Methanobacteriati</taxon>
        <taxon>Methanobacteriota</taxon>
        <taxon>Stenosarchaea group</taxon>
        <taxon>Halobacteria</taxon>
        <taxon>Halobacteriales</taxon>
        <taxon>Haloferacaceae</taxon>
        <taxon>Halobellus</taxon>
    </lineage>
</organism>
<dbReference type="SUPFAM" id="SSF54782">
    <property type="entry name" value="Porphobilinogen deaminase (hydroxymethylbilane synthase), C-terminal domain"/>
    <property type="match status" value="1"/>
</dbReference>
<keyword evidence="10" id="KW-1185">Reference proteome</keyword>
<keyword evidence="4" id="KW-0627">Porphyrin biosynthesis</keyword>
<dbReference type="NCBIfam" id="TIGR00212">
    <property type="entry name" value="hemC"/>
    <property type="match status" value="1"/>
</dbReference>